<feature type="transmembrane region" description="Helical" evidence="1">
    <location>
        <begin position="18"/>
        <end position="35"/>
    </location>
</feature>
<organism evidence="2 3">
    <name type="scientific">Hibiscus sabdariffa</name>
    <name type="common">roselle</name>
    <dbReference type="NCBI Taxonomy" id="183260"/>
    <lineage>
        <taxon>Eukaryota</taxon>
        <taxon>Viridiplantae</taxon>
        <taxon>Streptophyta</taxon>
        <taxon>Embryophyta</taxon>
        <taxon>Tracheophyta</taxon>
        <taxon>Spermatophyta</taxon>
        <taxon>Magnoliopsida</taxon>
        <taxon>eudicotyledons</taxon>
        <taxon>Gunneridae</taxon>
        <taxon>Pentapetalae</taxon>
        <taxon>rosids</taxon>
        <taxon>malvids</taxon>
        <taxon>Malvales</taxon>
        <taxon>Malvaceae</taxon>
        <taxon>Malvoideae</taxon>
        <taxon>Hibiscus</taxon>
    </lineage>
</organism>
<keyword evidence="1" id="KW-1133">Transmembrane helix</keyword>
<keyword evidence="3" id="KW-1185">Reference proteome</keyword>
<keyword evidence="1" id="KW-0812">Transmembrane</keyword>
<name>A0ABR2SQT6_9ROSI</name>
<evidence type="ECO:0000313" key="2">
    <source>
        <dbReference type="EMBL" id="KAK9027366.1"/>
    </source>
</evidence>
<reference evidence="2 3" key="1">
    <citation type="journal article" date="2024" name="G3 (Bethesda)">
        <title>Genome assembly of Hibiscus sabdariffa L. provides insights into metabolisms of medicinal natural products.</title>
        <authorList>
            <person name="Kim T."/>
        </authorList>
    </citation>
    <scope>NUCLEOTIDE SEQUENCE [LARGE SCALE GENOMIC DNA]</scope>
    <source>
        <strain evidence="2">TK-2024</strain>
        <tissue evidence="2">Old leaves</tissue>
    </source>
</reference>
<dbReference type="EMBL" id="JBBPBN010000012">
    <property type="protein sequence ID" value="KAK9027366.1"/>
    <property type="molecule type" value="Genomic_DNA"/>
</dbReference>
<protein>
    <submittedName>
        <fullName evidence="2">Uncharacterized protein</fullName>
    </submittedName>
</protein>
<evidence type="ECO:0000313" key="3">
    <source>
        <dbReference type="Proteomes" id="UP001396334"/>
    </source>
</evidence>
<keyword evidence="1" id="KW-0472">Membrane</keyword>
<accession>A0ABR2SQT6</accession>
<proteinExistence type="predicted"/>
<sequence length="258" mass="29175">MNQNPEVNVFDDITPAKVLLFLFLIQAQAIMFLTWSNSAYPKAQVQTPILKPFQVENVPASQIMNTRLNSGTSSPHVVAAQSGSGSTNIEDQMIYKICRFNAETKLCILVYTTINQNLSPFAFETGFCGVQFVAEQVFSSRNKSLGFPNMLLNLFLSFSGRIKTEKYHFPIINNHDIEPSFSSRPLVPSSLSFRESNSTSHSLILPDVYRGEHILGSSEWELYLGVFLWWFRASFCRDPCDRSSAIQVRLVLLLRAYP</sequence>
<dbReference type="Proteomes" id="UP001396334">
    <property type="component" value="Unassembled WGS sequence"/>
</dbReference>
<comment type="caution">
    <text evidence="2">The sequence shown here is derived from an EMBL/GenBank/DDBJ whole genome shotgun (WGS) entry which is preliminary data.</text>
</comment>
<gene>
    <name evidence="2" type="ORF">V6N11_067203</name>
</gene>
<evidence type="ECO:0000256" key="1">
    <source>
        <dbReference type="SAM" id="Phobius"/>
    </source>
</evidence>